<accession>C0EC79</accession>
<comment type="caution">
    <text evidence="9">The sequence shown here is derived from an EMBL/GenBank/DDBJ whole genome shotgun (WGS) entry which is preliminary data.</text>
</comment>
<evidence type="ECO:0000256" key="6">
    <source>
        <dbReference type="ARBA" id="ARBA00022989"/>
    </source>
</evidence>
<feature type="transmembrane region" description="Helical" evidence="8">
    <location>
        <begin position="42"/>
        <end position="66"/>
    </location>
</feature>
<keyword evidence="5 8" id="KW-0812">Transmembrane</keyword>
<evidence type="ECO:0000313" key="10">
    <source>
        <dbReference type="Proteomes" id="UP000003340"/>
    </source>
</evidence>
<feature type="transmembrane region" description="Helical" evidence="8">
    <location>
        <begin position="179"/>
        <end position="205"/>
    </location>
</feature>
<keyword evidence="4" id="KW-1003">Cell membrane</keyword>
<protein>
    <recommendedName>
        <fullName evidence="11">ATP synthase F0, A subunit</fullName>
    </recommendedName>
</protein>
<keyword evidence="6 8" id="KW-1133">Transmembrane helix</keyword>
<dbReference type="InterPro" id="IPR002549">
    <property type="entry name" value="AI-2E-like"/>
</dbReference>
<dbReference type="AlphaFoldDB" id="C0EC79"/>
<reference evidence="9 10" key="2">
    <citation type="submission" date="2009-02" db="EMBL/GenBank/DDBJ databases">
        <title>Draft genome sequence of Clostridium methylpentosum (DSM 5476).</title>
        <authorList>
            <person name="Sudarsanam P."/>
            <person name="Ley R."/>
            <person name="Guruge J."/>
            <person name="Turnbaugh P.J."/>
            <person name="Mahowald M."/>
            <person name="Liep D."/>
            <person name="Gordon J."/>
        </authorList>
    </citation>
    <scope>NUCLEOTIDE SEQUENCE [LARGE SCALE GENOMIC DNA]</scope>
    <source>
        <strain evidence="9 10">DSM 5476</strain>
    </source>
</reference>
<evidence type="ECO:0000256" key="7">
    <source>
        <dbReference type="ARBA" id="ARBA00023136"/>
    </source>
</evidence>
<dbReference type="Pfam" id="PF01594">
    <property type="entry name" value="AI-2E_transport"/>
    <property type="match status" value="1"/>
</dbReference>
<feature type="transmembrane region" description="Helical" evidence="8">
    <location>
        <begin position="9"/>
        <end position="30"/>
    </location>
</feature>
<sequence>MKHLRKNRYVLVGLTLFLTFVACTLFKIFLDNFNVLGVIRTIVRLMMPFMIGFALAYLLNPVMKFFERNLFERAFRNSRLKKKRKLVRGLSVLTTVVVALAAFTVVLLLLIPQLAYSLMGILNNLPEYMKNLGNYVEGLVAGNQELANFVDTQMTTINDTIQDFIATAMPSITKLLGNVTVGVIGVVNALKDSILGIIISVYVLYAKEQFIAQAKKVIVALTPDSFSKPFISLVRETHGVFGGFISGKIIDSLIIGVLCFIGTSILGMPYAVLVSVIVGVFNVIPFFGPFIGAIPSALLILMVDPLKCLWFVIFIIVLQQFDGNILGPYILGGTTGLSAFWVIFAILTFGGLFGFIGMFVGVPVFAVIYTLISRGINKKLEKKGRSTATADYLYLSSAQQKPPQKDPAD</sequence>
<evidence type="ECO:0000256" key="5">
    <source>
        <dbReference type="ARBA" id="ARBA00022692"/>
    </source>
</evidence>
<dbReference type="HOGENOM" id="CLU_031275_2_0_9"/>
<dbReference type="GO" id="GO:0005886">
    <property type="term" value="C:plasma membrane"/>
    <property type="evidence" value="ECO:0007669"/>
    <property type="project" value="UniProtKB-SubCell"/>
</dbReference>
<keyword evidence="3" id="KW-0813">Transport</keyword>
<dbReference type="eggNOG" id="COG0628">
    <property type="taxonomic scope" value="Bacteria"/>
</dbReference>
<organism evidence="9 10">
    <name type="scientific">[Clostridium] methylpentosum DSM 5476</name>
    <dbReference type="NCBI Taxonomy" id="537013"/>
    <lineage>
        <taxon>Bacteria</taxon>
        <taxon>Bacillati</taxon>
        <taxon>Bacillota</taxon>
        <taxon>Clostridia</taxon>
        <taxon>Eubacteriales</taxon>
        <taxon>Oscillospiraceae</taxon>
        <taxon>Oscillospiraceae incertae sedis</taxon>
    </lineage>
</organism>
<comment type="subcellular location">
    <subcellularLocation>
        <location evidence="1">Cell membrane</location>
        <topology evidence="1">Multi-pass membrane protein</topology>
    </subcellularLocation>
</comment>
<dbReference type="PANTHER" id="PTHR21716">
    <property type="entry name" value="TRANSMEMBRANE PROTEIN"/>
    <property type="match status" value="1"/>
</dbReference>
<feature type="transmembrane region" description="Helical" evidence="8">
    <location>
        <begin position="86"/>
        <end position="111"/>
    </location>
</feature>
<reference evidence="9 10" key="1">
    <citation type="submission" date="2009-01" db="EMBL/GenBank/DDBJ databases">
        <authorList>
            <person name="Fulton L."/>
            <person name="Clifton S."/>
            <person name="Fulton B."/>
            <person name="Xu J."/>
            <person name="Minx P."/>
            <person name="Pepin K.H."/>
            <person name="Johnson M."/>
            <person name="Bhonagiri V."/>
            <person name="Nash W.E."/>
            <person name="Mardis E.R."/>
            <person name="Wilson R.K."/>
        </authorList>
    </citation>
    <scope>NUCLEOTIDE SEQUENCE [LARGE SCALE GENOMIC DNA]</scope>
    <source>
        <strain evidence="9 10">DSM 5476</strain>
    </source>
</reference>
<name>C0EC79_9FIRM</name>
<evidence type="ECO:0000256" key="4">
    <source>
        <dbReference type="ARBA" id="ARBA00022475"/>
    </source>
</evidence>
<keyword evidence="7 8" id="KW-0472">Membrane</keyword>
<evidence type="ECO:0000256" key="8">
    <source>
        <dbReference type="SAM" id="Phobius"/>
    </source>
</evidence>
<comment type="similarity">
    <text evidence="2">Belongs to the autoinducer-2 exporter (AI-2E) (TC 2.A.86) family.</text>
</comment>
<evidence type="ECO:0000256" key="2">
    <source>
        <dbReference type="ARBA" id="ARBA00009773"/>
    </source>
</evidence>
<dbReference type="PANTHER" id="PTHR21716:SF53">
    <property type="entry name" value="PERMEASE PERM-RELATED"/>
    <property type="match status" value="1"/>
</dbReference>
<evidence type="ECO:0000313" key="9">
    <source>
        <dbReference type="EMBL" id="EEG30880.1"/>
    </source>
</evidence>
<proteinExistence type="inferred from homology"/>
<evidence type="ECO:0008006" key="11">
    <source>
        <dbReference type="Google" id="ProtNLM"/>
    </source>
</evidence>
<dbReference type="GO" id="GO:0055085">
    <property type="term" value="P:transmembrane transport"/>
    <property type="evidence" value="ECO:0007669"/>
    <property type="project" value="TreeGrafter"/>
</dbReference>
<evidence type="ECO:0000256" key="1">
    <source>
        <dbReference type="ARBA" id="ARBA00004651"/>
    </source>
</evidence>
<evidence type="ECO:0000256" key="3">
    <source>
        <dbReference type="ARBA" id="ARBA00022448"/>
    </source>
</evidence>
<dbReference type="Proteomes" id="UP000003340">
    <property type="component" value="Unassembled WGS sequence"/>
</dbReference>
<gene>
    <name evidence="9" type="ORF">CLOSTMETH_01448</name>
</gene>
<dbReference type="PROSITE" id="PS51257">
    <property type="entry name" value="PROKAR_LIPOPROTEIN"/>
    <property type="match status" value="1"/>
</dbReference>
<keyword evidence="10" id="KW-1185">Reference proteome</keyword>
<feature type="transmembrane region" description="Helical" evidence="8">
    <location>
        <begin position="339"/>
        <end position="372"/>
    </location>
</feature>
<dbReference type="EMBL" id="ACEC01000047">
    <property type="protein sequence ID" value="EEG30880.1"/>
    <property type="molecule type" value="Genomic_DNA"/>
</dbReference>